<dbReference type="EMBL" id="KE345299">
    <property type="protein sequence ID" value="EXB99392.1"/>
    <property type="molecule type" value="Genomic_DNA"/>
</dbReference>
<sequence length="93" mass="10437">MDNETGILSRLAANHLFLTQFEPLRAIIHALRAKDPELALTVLQTIVARSGQFENVLWSSSCASPSLLTYLVTLELLQFDNASSVWSFDREML</sequence>
<evidence type="ECO:0000313" key="2">
    <source>
        <dbReference type="Proteomes" id="UP000030645"/>
    </source>
</evidence>
<accession>W9RMY0</accession>
<dbReference type="PANTHER" id="PTHR35478:SF1">
    <property type="entry name" value="ZINC FINGER FYVE DOMAIN-CONTAINING PROTEIN 26"/>
    <property type="match status" value="1"/>
</dbReference>
<reference evidence="2" key="1">
    <citation type="submission" date="2013-01" db="EMBL/GenBank/DDBJ databases">
        <title>Draft Genome Sequence of a Mulberry Tree, Morus notabilis C.K. Schneid.</title>
        <authorList>
            <person name="He N."/>
            <person name="Zhao S."/>
        </authorList>
    </citation>
    <scope>NUCLEOTIDE SEQUENCE</scope>
</reference>
<dbReference type="STRING" id="981085.W9RMY0"/>
<dbReference type="Proteomes" id="UP000030645">
    <property type="component" value="Unassembled WGS sequence"/>
</dbReference>
<gene>
    <name evidence="1" type="ORF">L484_016368</name>
</gene>
<keyword evidence="2" id="KW-1185">Reference proteome</keyword>
<dbReference type="eggNOG" id="KOG1811">
    <property type="taxonomic scope" value="Eukaryota"/>
</dbReference>
<organism evidence="1 2">
    <name type="scientific">Morus notabilis</name>
    <dbReference type="NCBI Taxonomy" id="981085"/>
    <lineage>
        <taxon>Eukaryota</taxon>
        <taxon>Viridiplantae</taxon>
        <taxon>Streptophyta</taxon>
        <taxon>Embryophyta</taxon>
        <taxon>Tracheophyta</taxon>
        <taxon>Spermatophyta</taxon>
        <taxon>Magnoliopsida</taxon>
        <taxon>eudicotyledons</taxon>
        <taxon>Gunneridae</taxon>
        <taxon>Pentapetalae</taxon>
        <taxon>rosids</taxon>
        <taxon>fabids</taxon>
        <taxon>Rosales</taxon>
        <taxon>Moraceae</taxon>
        <taxon>Moreae</taxon>
        <taxon>Morus</taxon>
    </lineage>
</organism>
<proteinExistence type="predicted"/>
<protein>
    <submittedName>
        <fullName evidence="1">Uncharacterized protein</fullName>
    </submittedName>
</protein>
<dbReference type="AlphaFoldDB" id="W9RMY0"/>
<evidence type="ECO:0000313" key="1">
    <source>
        <dbReference type="EMBL" id="EXB99392.1"/>
    </source>
</evidence>
<dbReference type="PANTHER" id="PTHR35478">
    <property type="entry name" value="ZINC FINGER FYVE DOMAIN PROTEIN"/>
    <property type="match status" value="1"/>
</dbReference>
<name>W9RMY0_9ROSA</name>